<dbReference type="GO" id="GO:0006281">
    <property type="term" value="P:DNA repair"/>
    <property type="evidence" value="ECO:0007669"/>
    <property type="project" value="InterPro"/>
</dbReference>
<dbReference type="Gene3D" id="1.10.10.10">
    <property type="entry name" value="Winged helix-like DNA-binding domain superfamily/Winged helix DNA-binding domain"/>
    <property type="match status" value="1"/>
</dbReference>
<evidence type="ECO:0000259" key="2">
    <source>
        <dbReference type="Pfam" id="PF01035"/>
    </source>
</evidence>
<dbReference type="Pfam" id="PF01035">
    <property type="entry name" value="DNA_binding_1"/>
    <property type="match status" value="1"/>
</dbReference>
<evidence type="ECO:0000259" key="3">
    <source>
        <dbReference type="Pfam" id="PF02870"/>
    </source>
</evidence>
<name>A0A382CW30_9ZZZZ</name>
<proteinExistence type="predicted"/>
<dbReference type="SUPFAM" id="SSF46767">
    <property type="entry name" value="Methylated DNA-protein cysteine methyltransferase, C-terminal domain"/>
    <property type="match status" value="1"/>
</dbReference>
<protein>
    <submittedName>
        <fullName evidence="4">Uncharacterized protein</fullName>
    </submittedName>
</protein>
<dbReference type="InterPro" id="IPR008332">
    <property type="entry name" value="MethylG_MeTrfase_N"/>
</dbReference>
<gene>
    <name evidence="4" type="ORF">METZ01_LOCUS182381</name>
</gene>
<dbReference type="Pfam" id="PF02870">
    <property type="entry name" value="Methyltransf_1N"/>
    <property type="match status" value="1"/>
</dbReference>
<evidence type="ECO:0000256" key="1">
    <source>
        <dbReference type="ARBA" id="ARBA00022763"/>
    </source>
</evidence>
<reference evidence="4" key="1">
    <citation type="submission" date="2018-05" db="EMBL/GenBank/DDBJ databases">
        <authorList>
            <person name="Lanie J.A."/>
            <person name="Ng W.-L."/>
            <person name="Kazmierczak K.M."/>
            <person name="Andrzejewski T.M."/>
            <person name="Davidsen T.M."/>
            <person name="Wayne K.J."/>
            <person name="Tettelin H."/>
            <person name="Glass J.I."/>
            <person name="Rusch D."/>
            <person name="Podicherti R."/>
            <person name="Tsui H.-C.T."/>
            <person name="Winkler M.E."/>
        </authorList>
    </citation>
    <scope>NUCLEOTIDE SEQUENCE</scope>
</reference>
<feature type="domain" description="Methylguanine DNA methyltransferase ribonuclease-like" evidence="3">
    <location>
        <begin position="2"/>
        <end position="68"/>
    </location>
</feature>
<dbReference type="PANTHER" id="PTHR10815:SF13">
    <property type="entry name" value="METHYLATED-DNA--PROTEIN-CYSTEINE METHYLTRANSFERASE"/>
    <property type="match status" value="1"/>
</dbReference>
<accession>A0A382CW30</accession>
<feature type="domain" description="Methylated-DNA-[protein]-cysteine S-methyltransferase DNA binding" evidence="2">
    <location>
        <begin position="73"/>
        <end position="116"/>
    </location>
</feature>
<dbReference type="AlphaFoldDB" id="A0A382CW30"/>
<dbReference type="InterPro" id="IPR036631">
    <property type="entry name" value="MGMT_N_sf"/>
</dbReference>
<dbReference type="InterPro" id="IPR014048">
    <property type="entry name" value="MethylDNA_cys_MeTrfase_DNA-bd"/>
</dbReference>
<feature type="non-terminal residue" evidence="4">
    <location>
        <position position="116"/>
    </location>
</feature>
<dbReference type="NCBIfam" id="TIGR00589">
    <property type="entry name" value="ogt"/>
    <property type="match status" value="1"/>
</dbReference>
<evidence type="ECO:0000313" key="4">
    <source>
        <dbReference type="EMBL" id="SVB29527.1"/>
    </source>
</evidence>
<dbReference type="CDD" id="cd06445">
    <property type="entry name" value="ATase"/>
    <property type="match status" value="1"/>
</dbReference>
<organism evidence="4">
    <name type="scientific">marine metagenome</name>
    <dbReference type="NCBI Taxonomy" id="408172"/>
    <lineage>
        <taxon>unclassified sequences</taxon>
        <taxon>metagenomes</taxon>
        <taxon>ecological metagenomes</taxon>
    </lineage>
</organism>
<keyword evidence="1" id="KW-0227">DNA damage</keyword>
<dbReference type="InterPro" id="IPR036217">
    <property type="entry name" value="MethylDNA_cys_MeTrfase_DNAb"/>
</dbReference>
<dbReference type="InterPro" id="IPR036388">
    <property type="entry name" value="WH-like_DNA-bd_sf"/>
</dbReference>
<dbReference type="EMBL" id="UINC01036089">
    <property type="protein sequence ID" value="SVB29527.1"/>
    <property type="molecule type" value="Genomic_DNA"/>
</dbReference>
<dbReference type="Gene3D" id="3.30.160.70">
    <property type="entry name" value="Methylated DNA-protein cysteine methyltransferase domain"/>
    <property type="match status" value="1"/>
</dbReference>
<sequence length="116" mass="13082">MLYETNLNTPMGQIGLLANDSFLIELSLLGLKGLSSRGKQEKERFKVEIEELNQYFSKKRDSFTFKVKISGTDFQKSVFNNMKTIKYGKVLTYKELAEKIGKPKAYRAVGSACGAN</sequence>
<dbReference type="PANTHER" id="PTHR10815">
    <property type="entry name" value="METHYLATED-DNA--PROTEIN-CYSTEINE METHYLTRANSFERASE"/>
    <property type="match status" value="1"/>
</dbReference>
<dbReference type="SUPFAM" id="SSF53155">
    <property type="entry name" value="Methylated DNA-protein cysteine methyltransferase domain"/>
    <property type="match status" value="1"/>
</dbReference>
<dbReference type="GO" id="GO:0003908">
    <property type="term" value="F:methylated-DNA-[protein]-cysteine S-methyltransferase activity"/>
    <property type="evidence" value="ECO:0007669"/>
    <property type="project" value="InterPro"/>
</dbReference>